<keyword evidence="2" id="KW-0255">Endonuclease</keyword>
<accession>A0A177G6P5</accession>
<name>A0A177G6P5_9PROT</name>
<comment type="caution">
    <text evidence="2">The sequence shown here is derived from an EMBL/GenBank/DDBJ whole genome shotgun (WGS) entry which is preliminary data.</text>
</comment>
<dbReference type="InterPro" id="IPR044930">
    <property type="entry name" value="Homing_endonuclease_His-Me"/>
</dbReference>
<dbReference type="Pfam" id="PF13392">
    <property type="entry name" value="HNH_3"/>
    <property type="match status" value="1"/>
</dbReference>
<dbReference type="EMBL" id="LVHD01000019">
    <property type="protein sequence ID" value="OAG75932.1"/>
    <property type="molecule type" value="Genomic_DNA"/>
</dbReference>
<dbReference type="RefSeq" id="WP_052404080.1">
    <property type="nucleotide sequence ID" value="NZ_JBDNJR010000024.1"/>
</dbReference>
<evidence type="ECO:0000259" key="1">
    <source>
        <dbReference type="Pfam" id="PF13392"/>
    </source>
</evidence>
<gene>
    <name evidence="2" type="ORF">Amal_03036</name>
</gene>
<dbReference type="AlphaFoldDB" id="A0A177G6P5"/>
<organism evidence="2 3">
    <name type="scientific">Acetobacter malorum</name>
    <dbReference type="NCBI Taxonomy" id="178901"/>
    <lineage>
        <taxon>Bacteria</taxon>
        <taxon>Pseudomonadati</taxon>
        <taxon>Pseudomonadota</taxon>
        <taxon>Alphaproteobacteria</taxon>
        <taxon>Acetobacterales</taxon>
        <taxon>Acetobacteraceae</taxon>
        <taxon>Acetobacter</taxon>
    </lineage>
</organism>
<dbReference type="PATRIC" id="fig|178901.16.peg.3227"/>
<evidence type="ECO:0000313" key="3">
    <source>
        <dbReference type="Proteomes" id="UP000077349"/>
    </source>
</evidence>
<sequence>MTRTSLPAIERLRANCVETPPPEGSQITSPCLTFTGAKLQKGGHGQIWENGKPVLTHRVAFEYKYGSIPEGMVVMHLCDNPVCCNPDHLMLGTPKDNAHDAILKGRSKGSRKNALPNLINRASLLQKSGKTPEEIAHEIGYDLTAVRSLLDFLEDDEELYEGTQASYGDDLADHQRLERLVYDQHTSTAIIAIPESYGPPLPVHLECNFTTH</sequence>
<dbReference type="InterPro" id="IPR044925">
    <property type="entry name" value="His-Me_finger_sf"/>
</dbReference>
<reference evidence="2 3" key="1">
    <citation type="submission" date="2016-03" db="EMBL/GenBank/DDBJ databases">
        <title>Draft genome sequence of Acetobacter malorum CECT 7742, a strain isolated from strawberry vinegar.</title>
        <authorList>
            <person name="Sainz F."/>
            <person name="Mas A."/>
            <person name="Torija M.J."/>
        </authorList>
    </citation>
    <scope>NUCLEOTIDE SEQUENCE [LARGE SCALE GENOMIC DNA]</scope>
    <source>
        <strain evidence="2 3">CECT 7742</strain>
    </source>
</reference>
<protein>
    <submittedName>
        <fullName evidence="2">Endonuclease</fullName>
    </submittedName>
</protein>
<keyword evidence="2" id="KW-0540">Nuclease</keyword>
<proteinExistence type="predicted"/>
<keyword evidence="2" id="KW-0378">Hydrolase</keyword>
<feature type="domain" description="HNH nuclease" evidence="1">
    <location>
        <begin position="55"/>
        <end position="98"/>
    </location>
</feature>
<dbReference type="SUPFAM" id="SSF54060">
    <property type="entry name" value="His-Me finger endonucleases"/>
    <property type="match status" value="1"/>
</dbReference>
<dbReference type="Proteomes" id="UP000077349">
    <property type="component" value="Unassembled WGS sequence"/>
</dbReference>
<dbReference type="Gene3D" id="3.90.75.10">
    <property type="entry name" value="Homing Intron 3 (I-ppo) Encoded Endonuclease, Chain A"/>
    <property type="match status" value="1"/>
</dbReference>
<evidence type="ECO:0000313" key="2">
    <source>
        <dbReference type="EMBL" id="OAG75932.1"/>
    </source>
</evidence>
<dbReference type="InterPro" id="IPR003615">
    <property type="entry name" value="HNH_nuc"/>
</dbReference>
<dbReference type="GO" id="GO:0004519">
    <property type="term" value="F:endonuclease activity"/>
    <property type="evidence" value="ECO:0007669"/>
    <property type="project" value="UniProtKB-KW"/>
</dbReference>